<comment type="similarity">
    <text evidence="1 11">Belongs to the peroxin-14 family.</text>
</comment>
<feature type="domain" description="Peroxisomal membrane protein PEX14 central plants" evidence="17">
    <location>
        <begin position="388"/>
        <end position="506"/>
    </location>
</feature>
<dbReference type="Gene3D" id="3.30.1370.10">
    <property type="entry name" value="K Homology domain, type 1"/>
    <property type="match status" value="1"/>
</dbReference>
<evidence type="ECO:0000313" key="19">
    <source>
        <dbReference type="Proteomes" id="UP000826656"/>
    </source>
</evidence>
<dbReference type="SUPFAM" id="SSF50249">
    <property type="entry name" value="Nucleic acid-binding proteins"/>
    <property type="match status" value="1"/>
</dbReference>
<dbReference type="InterPro" id="IPR049469">
    <property type="entry name" value="RRP40_KH-I"/>
</dbReference>
<feature type="domain" description="Peroxisomal membrane protein PEX14-like KPWE" evidence="15">
    <location>
        <begin position="561"/>
        <end position="608"/>
    </location>
</feature>
<keyword evidence="8 11" id="KW-0576">Peroxisome</keyword>
<dbReference type="Pfam" id="PF21262">
    <property type="entry name" value="RRP40_S1"/>
    <property type="match status" value="1"/>
</dbReference>
<evidence type="ECO:0000256" key="4">
    <source>
        <dbReference type="ARBA" id="ARBA00022884"/>
    </source>
</evidence>
<dbReference type="InterPro" id="IPR041054">
    <property type="entry name" value="Rrp40_N_euk"/>
</dbReference>
<evidence type="ECO:0000313" key="18">
    <source>
        <dbReference type="EMBL" id="KAH0749685.1"/>
    </source>
</evidence>
<feature type="compositionally biased region" description="Polar residues" evidence="12">
    <location>
        <begin position="727"/>
        <end position="751"/>
    </location>
</feature>
<dbReference type="Proteomes" id="UP000826656">
    <property type="component" value="Unassembled WGS sequence"/>
</dbReference>
<comment type="similarity">
    <text evidence="2">Belongs to the RRP40 family.</text>
</comment>
<feature type="domain" description="K Homology" evidence="14">
    <location>
        <begin position="154"/>
        <end position="201"/>
    </location>
</feature>
<feature type="compositionally biased region" description="Polar residues" evidence="12">
    <location>
        <begin position="632"/>
        <end position="641"/>
    </location>
</feature>
<proteinExistence type="inferred from homology"/>
<dbReference type="InterPro" id="IPR025655">
    <property type="entry name" value="PEX14"/>
</dbReference>
<evidence type="ECO:0000256" key="10">
    <source>
        <dbReference type="ARBA" id="ARBA00046271"/>
    </source>
</evidence>
<dbReference type="Gene3D" id="2.40.50.140">
    <property type="entry name" value="Nucleic acid-binding proteins"/>
    <property type="match status" value="1"/>
</dbReference>
<dbReference type="InterPro" id="IPR040554">
    <property type="entry name" value="KPWE_PEX14_dom"/>
</dbReference>
<dbReference type="InterPro" id="IPR037319">
    <property type="entry name" value="Rrp40_S1"/>
</dbReference>
<reference evidence="18 19" key="1">
    <citation type="journal article" date="2021" name="bioRxiv">
        <title>Chromosome-scale and haplotype-resolved genome assembly of a tetraploid potato cultivar.</title>
        <authorList>
            <person name="Sun H."/>
            <person name="Jiao W.-B."/>
            <person name="Krause K."/>
            <person name="Campoy J.A."/>
            <person name="Goel M."/>
            <person name="Folz-Donahue K."/>
            <person name="Kukat C."/>
            <person name="Huettel B."/>
            <person name="Schneeberger K."/>
        </authorList>
    </citation>
    <scope>NUCLEOTIDE SEQUENCE [LARGE SCALE GENOMIC DNA]</scope>
    <source>
        <strain evidence="18">SolTubOtavaFocal</strain>
        <tissue evidence="18">Leaves</tissue>
    </source>
</reference>
<dbReference type="Pfam" id="PF18311">
    <property type="entry name" value="Rrp40_N"/>
    <property type="match status" value="1"/>
</dbReference>
<evidence type="ECO:0000256" key="2">
    <source>
        <dbReference type="ARBA" id="ARBA00007841"/>
    </source>
</evidence>
<keyword evidence="6" id="KW-0811">Translocation</keyword>
<dbReference type="EMBL" id="JAIVGD010000019">
    <property type="protein sequence ID" value="KAH0749685.1"/>
    <property type="molecule type" value="Genomic_DNA"/>
</dbReference>
<feature type="domain" description="Exosome complex exonuclease Rrp40 N-terminal" evidence="16">
    <location>
        <begin position="29"/>
        <end position="66"/>
    </location>
</feature>
<dbReference type="InterPro" id="IPR036612">
    <property type="entry name" value="KH_dom_type_1_sf"/>
</dbReference>
<accession>A0ABQ7UJ90</accession>
<name>A0ABQ7UJ90_SOLTU</name>
<feature type="region of interest" description="Disordered" evidence="12">
    <location>
        <begin position="661"/>
        <end position="762"/>
    </location>
</feature>
<keyword evidence="7 11" id="KW-0472">Membrane</keyword>
<dbReference type="InterPro" id="IPR006785">
    <property type="entry name" value="Pex14_N"/>
</dbReference>
<evidence type="ECO:0000256" key="7">
    <source>
        <dbReference type="ARBA" id="ARBA00023136"/>
    </source>
</evidence>
<comment type="caution">
    <text evidence="18">The sequence shown here is derived from an EMBL/GenBank/DDBJ whole genome shotgun (WGS) entry which is preliminary data.</text>
</comment>
<sequence length="762" mass="82445">MGSKPCFIDKLVVPGDVVLDLSSMTNQTIKLGGGLQQDHDAVTVVRAGILRFSKPNKYWIESSHKRYIPTVGDAVLGIVVDKRADSFYVDIKGPMMAFLPVLAFEGGNRRNIPKFEVGTLIYTRIVKANPGINPELSCMDASGKAAEFGPLKDGYMFESSTGLSRMLLSSPTCPVLEGLGKKLAFEIAVGLNGRVWVNAEHKSSIILAANAIMNSESLTPVQQKIMVERLLDRELDNMASQSDSPPNSVNENTQNPASQPAAEDHQGPKPEAASGSSPASVFVNSEPIREDQVQNAMKFLSHPKVRGSPVMYRRSFLERKGLTKEEIDEAFRRVPDPTPTVTSTQPVAANEDGTQKPPSTNTPQAALQNLQPASAPSNSMTKMGYLSHFHWTHAVIAVGLLAASGAGTAVLFKKSIIPRLKSWIRKVVMDEEEDEKGIVKGKPSLAEEAAVAAKAAAAAAADVARASQEMLASKSEEKRYFEELTSLLNYQVREMKSMTSAIEKLEGQSTTSGRIPVSELDDRRISVTPSRQSYANGKVNGDAHSVRSLSPPASVEPSAAPHPKSYMEIMAMVQRGEKPSNIRDINDQPPNPNQPVPDRVAAKPKPWEVGQSQNNSNFLQSQGSGDGLNYGYQDNLTNGDSSAPWWQRKNARITEIETEAEQNFGSPAAPVQERPIQRSWVPPQPPPVAMAEAAAAIRQPKKSASQNEQLTDDQLLARSSDELQRVTRISESGGTPEANGSSSGLQMSETTPIGEGDQTFSS</sequence>
<evidence type="ECO:0000256" key="6">
    <source>
        <dbReference type="ARBA" id="ARBA00023010"/>
    </source>
</evidence>
<keyword evidence="19" id="KW-1185">Reference proteome</keyword>
<protein>
    <recommendedName>
        <fullName evidence="9 11">Peroxisomal membrane protein PEX14</fullName>
    </recommendedName>
    <alternativeName>
        <fullName evidence="11">Peroxin-14</fullName>
    </alternativeName>
</protein>
<keyword evidence="3 11" id="KW-0813">Transport</keyword>
<dbReference type="Pfam" id="PF04695">
    <property type="entry name" value="Pex14_N"/>
    <property type="match status" value="1"/>
</dbReference>
<organism evidence="18 19">
    <name type="scientific">Solanum tuberosum</name>
    <name type="common">Potato</name>
    <dbReference type="NCBI Taxonomy" id="4113"/>
    <lineage>
        <taxon>Eukaryota</taxon>
        <taxon>Viridiplantae</taxon>
        <taxon>Streptophyta</taxon>
        <taxon>Embryophyta</taxon>
        <taxon>Tracheophyta</taxon>
        <taxon>Spermatophyta</taxon>
        <taxon>Magnoliopsida</taxon>
        <taxon>eudicotyledons</taxon>
        <taxon>Gunneridae</taxon>
        <taxon>Pentapetalae</taxon>
        <taxon>asterids</taxon>
        <taxon>lamiids</taxon>
        <taxon>Solanales</taxon>
        <taxon>Solanaceae</taxon>
        <taxon>Solanoideae</taxon>
        <taxon>Solaneae</taxon>
        <taxon>Solanum</taxon>
    </lineage>
</organism>
<dbReference type="PANTHER" id="PTHR23058:SF0">
    <property type="entry name" value="PEROXISOMAL MEMBRANE PROTEIN PEX14"/>
    <property type="match status" value="1"/>
</dbReference>
<comment type="function">
    <text evidence="11">Component of the PEX13-PEX14 docking complex, a translocon channel that specifically mediates the import of peroxisomal cargo proteins bound to PEX5 receptor. The PEX13-PEX14 docking complex forms a large import pore which can be opened to a diameter of about 9 nm. Mechanistically, PEX5 receptor along with cargo proteins associates with the PEX14 subunit of the PEX13-PEX14 docking complex in the cytosol, leading to the insertion of the receptor into the organelle membrane with the concomitant translocation of the cargo into the peroxisome matrix.</text>
</comment>
<gene>
    <name evidence="18" type="ORF">KY290_028917</name>
</gene>
<feature type="compositionally biased region" description="Low complexity" evidence="12">
    <location>
        <begin position="550"/>
        <end position="561"/>
    </location>
</feature>
<dbReference type="CDD" id="cd05790">
    <property type="entry name" value="S1_Rrp40"/>
    <property type="match status" value="1"/>
</dbReference>
<keyword evidence="4" id="KW-0694">RNA-binding</keyword>
<evidence type="ECO:0000256" key="11">
    <source>
        <dbReference type="RuleBase" id="RU367032"/>
    </source>
</evidence>
<evidence type="ECO:0000256" key="8">
    <source>
        <dbReference type="ARBA" id="ARBA00023140"/>
    </source>
</evidence>
<feature type="region of interest" description="Disordered" evidence="12">
    <location>
        <begin position="580"/>
        <end position="643"/>
    </location>
</feature>
<feature type="region of interest" description="Disordered" evidence="12">
    <location>
        <begin position="238"/>
        <end position="281"/>
    </location>
</feature>
<feature type="compositionally biased region" description="Polar residues" evidence="12">
    <location>
        <begin position="238"/>
        <end position="258"/>
    </location>
</feature>
<evidence type="ECO:0000259" key="16">
    <source>
        <dbReference type="Pfam" id="PF18311"/>
    </source>
</evidence>
<dbReference type="Gene3D" id="1.10.10.10">
    <property type="entry name" value="Winged helix-like DNA-binding domain superfamily/Winged helix DNA-binding domain"/>
    <property type="match status" value="1"/>
</dbReference>
<feature type="region of interest" description="Disordered" evidence="12">
    <location>
        <begin position="503"/>
        <end position="561"/>
    </location>
</feature>
<evidence type="ECO:0000259" key="13">
    <source>
        <dbReference type="Pfam" id="PF04695"/>
    </source>
</evidence>
<dbReference type="PANTHER" id="PTHR23058">
    <property type="entry name" value="PEROXISOMAL MEMBRANE PROTEIN PEX14"/>
    <property type="match status" value="1"/>
</dbReference>
<dbReference type="SUPFAM" id="SSF110324">
    <property type="entry name" value="Ribosomal L27 protein-like"/>
    <property type="match status" value="1"/>
</dbReference>
<feature type="compositionally biased region" description="Low complexity" evidence="12">
    <location>
        <begin position="610"/>
        <end position="623"/>
    </location>
</feature>
<dbReference type="InterPro" id="IPR054154">
    <property type="entry name" value="PEX14-like_M_plants"/>
</dbReference>
<evidence type="ECO:0000259" key="14">
    <source>
        <dbReference type="Pfam" id="PF15985"/>
    </source>
</evidence>
<dbReference type="InterPro" id="IPR036388">
    <property type="entry name" value="WH-like_DNA-bd_sf"/>
</dbReference>
<dbReference type="Pfam" id="PF17733">
    <property type="entry name" value="KPWE_dom"/>
    <property type="match status" value="1"/>
</dbReference>
<evidence type="ECO:0000259" key="17">
    <source>
        <dbReference type="Pfam" id="PF23020"/>
    </source>
</evidence>
<evidence type="ECO:0000259" key="15">
    <source>
        <dbReference type="Pfam" id="PF17733"/>
    </source>
</evidence>
<dbReference type="InterPro" id="IPR012340">
    <property type="entry name" value="NA-bd_OB-fold"/>
</dbReference>
<feature type="domain" description="Peroxisome membrane anchor protein Pex14p N-terminal" evidence="13">
    <location>
        <begin position="289"/>
        <end position="333"/>
    </location>
</feature>
<comment type="subcellular location">
    <subcellularLocation>
        <location evidence="10 11">Peroxisome membrane</location>
    </subcellularLocation>
</comment>
<dbReference type="Pfam" id="PF23020">
    <property type="entry name" value="PEX14-like_2nd"/>
    <property type="match status" value="1"/>
</dbReference>
<feature type="region of interest" description="Disordered" evidence="12">
    <location>
        <begin position="332"/>
        <end position="364"/>
    </location>
</feature>
<evidence type="ECO:0000256" key="9">
    <source>
        <dbReference type="ARBA" id="ARBA00029502"/>
    </source>
</evidence>
<feature type="compositionally biased region" description="Low complexity" evidence="12">
    <location>
        <begin position="689"/>
        <end position="698"/>
    </location>
</feature>
<dbReference type="CDD" id="cd22526">
    <property type="entry name" value="KH-I_Rrp40"/>
    <property type="match status" value="1"/>
</dbReference>
<dbReference type="InterPro" id="IPR004088">
    <property type="entry name" value="KH_dom_type_1"/>
</dbReference>
<keyword evidence="5 11" id="KW-0653">Protein transport</keyword>
<evidence type="ECO:0000256" key="5">
    <source>
        <dbReference type="ARBA" id="ARBA00022927"/>
    </source>
</evidence>
<dbReference type="Gene3D" id="2.40.50.100">
    <property type="match status" value="1"/>
</dbReference>
<evidence type="ECO:0000256" key="1">
    <source>
        <dbReference type="ARBA" id="ARBA00005443"/>
    </source>
</evidence>
<evidence type="ECO:0000256" key="12">
    <source>
        <dbReference type="SAM" id="MobiDB-lite"/>
    </source>
</evidence>
<dbReference type="Pfam" id="PF15985">
    <property type="entry name" value="KH_6"/>
    <property type="match status" value="1"/>
</dbReference>
<evidence type="ECO:0000256" key="3">
    <source>
        <dbReference type="ARBA" id="ARBA00022448"/>
    </source>
</evidence>
<dbReference type="SUPFAM" id="SSF54791">
    <property type="entry name" value="Eukaryotic type KH-domain (KH-domain type I)"/>
    <property type="match status" value="1"/>
</dbReference>